<dbReference type="GO" id="GO:0005737">
    <property type="term" value="C:cytoplasm"/>
    <property type="evidence" value="ECO:0007669"/>
    <property type="project" value="UniProtKB-ARBA"/>
</dbReference>
<comment type="similarity">
    <text evidence="1 8 9">Belongs to the universal ribosomal protein uS8 family.</text>
</comment>
<dbReference type="STRING" id="1229831.M832_09080"/>
<gene>
    <name evidence="8 10" type="primary">rpsH</name>
    <name evidence="10" type="ORF">M832_09080</name>
</gene>
<evidence type="ECO:0000256" key="3">
    <source>
        <dbReference type="ARBA" id="ARBA00022884"/>
    </source>
</evidence>
<dbReference type="Pfam" id="PF00410">
    <property type="entry name" value="Ribosomal_S8"/>
    <property type="match status" value="1"/>
</dbReference>
<dbReference type="PROSITE" id="PS00053">
    <property type="entry name" value="RIBOSOMAL_S8"/>
    <property type="match status" value="1"/>
</dbReference>
<dbReference type="Proteomes" id="UP000019433">
    <property type="component" value="Chromosome"/>
</dbReference>
<dbReference type="GO" id="GO:0019843">
    <property type="term" value="F:rRNA binding"/>
    <property type="evidence" value="ECO:0007669"/>
    <property type="project" value="UniProtKB-UniRule"/>
</dbReference>
<dbReference type="HOGENOM" id="CLU_098428_0_2_0"/>
<dbReference type="GO" id="GO:1990904">
    <property type="term" value="C:ribonucleoprotein complex"/>
    <property type="evidence" value="ECO:0007669"/>
    <property type="project" value="UniProtKB-KW"/>
</dbReference>
<comment type="function">
    <text evidence="8">One of the primary rRNA binding proteins, it binds directly to 16S rRNA central domain where it helps coordinate assembly of the platform of the 30S subunit.</text>
</comment>
<dbReference type="GO" id="GO:0003735">
    <property type="term" value="F:structural constituent of ribosome"/>
    <property type="evidence" value="ECO:0007669"/>
    <property type="project" value="InterPro"/>
</dbReference>
<dbReference type="FunFam" id="3.30.1370.30:FF:000002">
    <property type="entry name" value="30S ribosomal protein S8"/>
    <property type="match status" value="1"/>
</dbReference>
<dbReference type="PANTHER" id="PTHR11758">
    <property type="entry name" value="40S RIBOSOMAL PROTEIN S15A"/>
    <property type="match status" value="1"/>
</dbReference>
<evidence type="ECO:0000256" key="9">
    <source>
        <dbReference type="RuleBase" id="RU003660"/>
    </source>
</evidence>
<dbReference type="GO" id="GO:0005840">
    <property type="term" value="C:ribosome"/>
    <property type="evidence" value="ECO:0007669"/>
    <property type="project" value="UniProtKB-KW"/>
</dbReference>
<organism evidence="10 11">
    <name type="scientific">Chlamydia avium 10DC88</name>
    <dbReference type="NCBI Taxonomy" id="1229831"/>
    <lineage>
        <taxon>Bacteria</taxon>
        <taxon>Pseudomonadati</taxon>
        <taxon>Chlamydiota</taxon>
        <taxon>Chlamydiia</taxon>
        <taxon>Chlamydiales</taxon>
        <taxon>Chlamydiaceae</taxon>
        <taxon>Chlamydia/Chlamydophila group</taxon>
        <taxon>Chlamydia</taxon>
    </lineage>
</organism>
<dbReference type="EMBL" id="CP006571">
    <property type="protein sequence ID" value="AHK63755.1"/>
    <property type="molecule type" value="Genomic_DNA"/>
</dbReference>
<reference evidence="10 11" key="1">
    <citation type="journal article" date="2014" name="Syst. Appl. Microbiol.">
        <title>Evidence for the existence of two new members of the family Chlamydiaceae and proposal of Chlamydia avium sp. nov. and Chlamydia gallinacea sp. nov.</title>
        <authorList>
            <person name="Sachse K."/>
            <person name="Laroucau K."/>
            <person name="Riege K."/>
            <person name="Wehner S."/>
            <person name="Dilcher M."/>
            <person name="Creasy H.H."/>
            <person name="Weidmann M."/>
            <person name="Myers G."/>
            <person name="Vorimore F."/>
            <person name="Vicari N."/>
            <person name="Magnino S."/>
            <person name="Liebler-Tenorio E."/>
            <person name="Ruettger A."/>
            <person name="Bavoil P.M."/>
            <person name="Hufert F.T."/>
            <person name="Rossello-Mora R."/>
            <person name="Marz M."/>
        </authorList>
    </citation>
    <scope>NUCLEOTIDE SEQUENCE [LARGE SCALE GENOMIC DNA]</scope>
    <source>
        <strain evidence="10 11">10DC88</strain>
    </source>
</reference>
<dbReference type="Gene3D" id="3.30.1370.30">
    <property type="match status" value="1"/>
</dbReference>
<evidence type="ECO:0000256" key="8">
    <source>
        <dbReference type="HAMAP-Rule" id="MF_01302"/>
    </source>
</evidence>
<keyword evidence="5 8" id="KW-0687">Ribonucleoprotein</keyword>
<dbReference type="AlphaFoldDB" id="W8JHX4"/>
<evidence type="ECO:0000313" key="11">
    <source>
        <dbReference type="Proteomes" id="UP000019433"/>
    </source>
</evidence>
<dbReference type="InterPro" id="IPR047863">
    <property type="entry name" value="Ribosomal_uS8_CS"/>
</dbReference>
<evidence type="ECO:0000256" key="6">
    <source>
        <dbReference type="ARBA" id="ARBA00035258"/>
    </source>
</evidence>
<dbReference type="eggNOG" id="COG0096">
    <property type="taxonomic scope" value="Bacteria"/>
</dbReference>
<keyword evidence="3 8" id="KW-0694">RNA-binding</keyword>
<dbReference type="InterPro" id="IPR000630">
    <property type="entry name" value="Ribosomal_uS8"/>
</dbReference>
<dbReference type="HAMAP" id="MF_01302_B">
    <property type="entry name" value="Ribosomal_uS8_B"/>
    <property type="match status" value="1"/>
</dbReference>
<dbReference type="NCBIfam" id="NF001109">
    <property type="entry name" value="PRK00136.1"/>
    <property type="match status" value="1"/>
</dbReference>
<dbReference type="FunFam" id="3.30.1490.10:FF:000001">
    <property type="entry name" value="30S ribosomal protein S8"/>
    <property type="match status" value="1"/>
</dbReference>
<dbReference type="GO" id="GO:0006412">
    <property type="term" value="P:translation"/>
    <property type="evidence" value="ECO:0007669"/>
    <property type="project" value="UniProtKB-UniRule"/>
</dbReference>
<name>W8JHX4_9CHLA</name>
<evidence type="ECO:0000256" key="7">
    <source>
        <dbReference type="ARBA" id="ARBA00046740"/>
    </source>
</evidence>
<evidence type="ECO:0000313" key="10">
    <source>
        <dbReference type="EMBL" id="AHK63755.1"/>
    </source>
</evidence>
<dbReference type="SUPFAM" id="SSF56047">
    <property type="entry name" value="Ribosomal protein S8"/>
    <property type="match status" value="1"/>
</dbReference>
<sequence>MSMGMTSDTIADLLTRIRNALKAEHIYVDLEHSKMRESIVRILKHHGFVAHYLVKEENRKRTMRIFLQYGDDRRPAIRQLKRVSKPSRRVYVSADKIPYVFGNMGISVLSTSQGVLEGSIARSKNIGGELLCLVW</sequence>
<keyword evidence="4 8" id="KW-0689">Ribosomal protein</keyword>
<evidence type="ECO:0000256" key="4">
    <source>
        <dbReference type="ARBA" id="ARBA00022980"/>
    </source>
</evidence>
<dbReference type="InterPro" id="IPR035987">
    <property type="entry name" value="Ribosomal_uS8_sf"/>
</dbReference>
<evidence type="ECO:0000256" key="1">
    <source>
        <dbReference type="ARBA" id="ARBA00006471"/>
    </source>
</evidence>
<evidence type="ECO:0000256" key="5">
    <source>
        <dbReference type="ARBA" id="ARBA00023274"/>
    </source>
</evidence>
<dbReference type="KEGG" id="cav:M832_09080"/>
<proteinExistence type="inferred from homology"/>
<dbReference type="PATRIC" id="fig|1229831.3.peg.908"/>
<protein>
    <recommendedName>
        <fullName evidence="6 8">Small ribosomal subunit protein uS8</fullName>
    </recommendedName>
</protein>
<evidence type="ECO:0000256" key="2">
    <source>
        <dbReference type="ARBA" id="ARBA00022730"/>
    </source>
</evidence>
<keyword evidence="2 8" id="KW-0699">rRNA-binding</keyword>
<accession>W8JHX4</accession>
<comment type="subunit">
    <text evidence="7 8">Part of the 30S ribosomal subunit. Contacts proteins S5 and S12.</text>
</comment>
<dbReference type="Gene3D" id="3.30.1490.10">
    <property type="match status" value="1"/>
</dbReference>